<evidence type="ECO:0000256" key="2">
    <source>
        <dbReference type="ARBA" id="ARBA00017562"/>
    </source>
</evidence>
<dbReference type="InterPro" id="IPR011053">
    <property type="entry name" value="Single_hybrid_motif"/>
</dbReference>
<keyword evidence="7 8" id="KW-0092">Biotin</keyword>
<keyword evidence="6 8" id="KW-0275">Fatty acid biosynthesis</keyword>
<evidence type="ECO:0000256" key="7">
    <source>
        <dbReference type="ARBA" id="ARBA00023267"/>
    </source>
</evidence>
<name>A0A4D6BN83_9FLOR</name>
<dbReference type="PROSITE" id="PS00188">
    <property type="entry name" value="BIOTIN"/>
    <property type="match status" value="1"/>
</dbReference>
<dbReference type="AlphaFoldDB" id="A0A4D6BN83"/>
<dbReference type="EMBL" id="MH026107">
    <property type="protein sequence ID" value="QBX88429.1"/>
    <property type="molecule type" value="Genomic_DNA"/>
</dbReference>
<evidence type="ECO:0000256" key="4">
    <source>
        <dbReference type="ARBA" id="ARBA00022832"/>
    </source>
</evidence>
<dbReference type="InterPro" id="IPR001882">
    <property type="entry name" value="Biotin_BS"/>
</dbReference>
<dbReference type="SUPFAM" id="SSF51230">
    <property type="entry name" value="Single hybrid motif"/>
    <property type="match status" value="1"/>
</dbReference>
<keyword evidence="3 8" id="KW-0444">Lipid biosynthesis</keyword>
<dbReference type="GO" id="GO:0009507">
    <property type="term" value="C:chloroplast"/>
    <property type="evidence" value="ECO:0007669"/>
    <property type="project" value="UniProtKB-SubCell"/>
</dbReference>
<evidence type="ECO:0000259" key="9">
    <source>
        <dbReference type="PROSITE" id="PS50968"/>
    </source>
</evidence>
<dbReference type="NCBIfam" id="TIGR00531">
    <property type="entry name" value="BCCP"/>
    <property type="match status" value="1"/>
</dbReference>
<dbReference type="GO" id="GO:0003989">
    <property type="term" value="F:acetyl-CoA carboxylase activity"/>
    <property type="evidence" value="ECO:0007669"/>
    <property type="project" value="InterPro"/>
</dbReference>
<dbReference type="PANTHER" id="PTHR45266:SF3">
    <property type="entry name" value="OXALOACETATE DECARBOXYLASE ALPHA CHAIN"/>
    <property type="match status" value="1"/>
</dbReference>
<evidence type="ECO:0000256" key="3">
    <source>
        <dbReference type="ARBA" id="ARBA00022516"/>
    </source>
</evidence>
<dbReference type="InterPro" id="IPR000089">
    <property type="entry name" value="Biotin_lipoyl"/>
</dbReference>
<dbReference type="Pfam" id="PF00364">
    <property type="entry name" value="Biotin_lipoyl"/>
    <property type="match status" value="1"/>
</dbReference>
<dbReference type="UniPathway" id="UPA00094"/>
<dbReference type="GeneID" id="40138545"/>
<keyword evidence="5 8" id="KW-0443">Lipid metabolism</keyword>
<evidence type="ECO:0000256" key="8">
    <source>
        <dbReference type="RuleBase" id="RU364072"/>
    </source>
</evidence>
<dbReference type="GO" id="GO:0009317">
    <property type="term" value="C:acetyl-CoA carboxylase complex"/>
    <property type="evidence" value="ECO:0007669"/>
    <property type="project" value="InterPro"/>
</dbReference>
<dbReference type="PRINTS" id="PR01071">
    <property type="entry name" value="ACOABIOTINCC"/>
</dbReference>
<comment type="subcellular location">
    <subcellularLocation>
        <location evidence="8">Plastid</location>
        <location evidence="8">Chloroplast</location>
    </subcellularLocation>
</comment>
<evidence type="ECO:0000256" key="5">
    <source>
        <dbReference type="ARBA" id="ARBA00023098"/>
    </source>
</evidence>
<geneLocation type="plastid" evidence="10"/>
<accession>A0A4D6BN83</accession>
<dbReference type="PROSITE" id="PS50968">
    <property type="entry name" value="BIOTINYL_LIPOYL"/>
    <property type="match status" value="1"/>
</dbReference>
<comment type="function">
    <text evidence="8">This protein is a component of the acetyl coenzyme A carboxylase complex; first, biotin carboxylase catalyzes the carboxylation of the carrier protein and then the transcarboxylase transfers the carboxyl group to form malonyl-CoA.</text>
</comment>
<dbReference type="GO" id="GO:0006633">
    <property type="term" value="P:fatty acid biosynthetic process"/>
    <property type="evidence" value="ECO:0007669"/>
    <property type="project" value="UniProtKB-UniPathway"/>
</dbReference>
<keyword evidence="4 8" id="KW-0276">Fatty acid metabolism</keyword>
<comment type="pathway">
    <text evidence="1 8">Lipid metabolism; fatty acid biosynthesis.</text>
</comment>
<dbReference type="RefSeq" id="YP_009628646.1">
    <property type="nucleotide sequence ID" value="NC_042170.1"/>
</dbReference>
<sequence length="166" mass="18645">MKFNIKELKNLLVSVKQNHLQSVSIKKANLELIISKEILQLPSTSILVKQIPIASDLKNQASNELQLKTKLRKQPAQKNHFVEPELYFTIVSPMVGTFYRSPAPGEPHFIEVNDNVKINQTVCLVEAMKLMNEIEAEVSGEVVEILVKDGDIIDCGQALMKIKPEP</sequence>
<dbReference type="CDD" id="cd06850">
    <property type="entry name" value="biotinyl_domain"/>
    <property type="match status" value="1"/>
</dbReference>
<reference evidence="10" key="1">
    <citation type="journal article" date="2019" name="Phycologia">
        <title>Chloroplast and mitochondrial genomes of Balbiania investiens (Balbianiales, Nemaliophycidae).</title>
        <authorList>
            <person name="Evans J.R."/>
            <person name="StAmour N."/>
            <person name="Verbruggen H."/>
            <person name="Salomaki E.D."/>
            <person name="Vis M.L."/>
        </authorList>
    </citation>
    <scope>NUCLEOTIDE SEQUENCE</scope>
</reference>
<proteinExistence type="predicted"/>
<keyword evidence="8 10" id="KW-0934">Plastid</keyword>
<dbReference type="InterPro" id="IPR001249">
    <property type="entry name" value="AcCoA_biotinCC"/>
</dbReference>
<keyword evidence="8" id="KW-0150">Chloroplast</keyword>
<dbReference type="PANTHER" id="PTHR45266">
    <property type="entry name" value="OXALOACETATE DECARBOXYLASE ALPHA CHAIN"/>
    <property type="match status" value="1"/>
</dbReference>
<gene>
    <name evidence="10" type="primary">accB</name>
</gene>
<dbReference type="InterPro" id="IPR050709">
    <property type="entry name" value="Biotin_Carboxyl_Carrier/Decarb"/>
</dbReference>
<organism evidence="10">
    <name type="scientific">Acrochaetium secundatum</name>
    <dbReference type="NCBI Taxonomy" id="209631"/>
    <lineage>
        <taxon>Eukaryota</taxon>
        <taxon>Rhodophyta</taxon>
        <taxon>Florideophyceae</taxon>
        <taxon>Nemaliophycidae</taxon>
        <taxon>Acrochaetiales</taxon>
        <taxon>Acrochaetiaceae</taxon>
        <taxon>Acrochaetium</taxon>
    </lineage>
</organism>
<evidence type="ECO:0000256" key="6">
    <source>
        <dbReference type="ARBA" id="ARBA00023160"/>
    </source>
</evidence>
<dbReference type="Gene3D" id="2.40.50.100">
    <property type="match status" value="1"/>
</dbReference>
<protein>
    <recommendedName>
        <fullName evidence="2 8">Biotin carboxyl carrier protein of acetyl-CoA carboxylase</fullName>
    </recommendedName>
</protein>
<evidence type="ECO:0000313" key="10">
    <source>
        <dbReference type="EMBL" id="QBX88429.1"/>
    </source>
</evidence>
<feature type="domain" description="Lipoyl-binding" evidence="9">
    <location>
        <begin position="87"/>
        <end position="163"/>
    </location>
</feature>
<evidence type="ECO:0000256" key="1">
    <source>
        <dbReference type="ARBA" id="ARBA00005194"/>
    </source>
</evidence>